<proteinExistence type="predicted"/>
<accession>A0A0H2R6M6</accession>
<dbReference type="OrthoDB" id="2269034at2759"/>
<dbReference type="AlphaFoldDB" id="A0A0H2R6M6"/>
<evidence type="ECO:0000313" key="1">
    <source>
        <dbReference type="EMBL" id="KLO07002.1"/>
    </source>
</evidence>
<protein>
    <submittedName>
        <fullName evidence="1">Uncharacterized protein</fullName>
    </submittedName>
</protein>
<dbReference type="InParanoid" id="A0A0H2R6M6"/>
<evidence type="ECO:0000313" key="2">
    <source>
        <dbReference type="Proteomes" id="UP000053477"/>
    </source>
</evidence>
<dbReference type="Proteomes" id="UP000053477">
    <property type="component" value="Unassembled WGS sequence"/>
</dbReference>
<organism evidence="1 2">
    <name type="scientific">Schizopora paradoxa</name>
    <dbReference type="NCBI Taxonomy" id="27342"/>
    <lineage>
        <taxon>Eukaryota</taxon>
        <taxon>Fungi</taxon>
        <taxon>Dikarya</taxon>
        <taxon>Basidiomycota</taxon>
        <taxon>Agaricomycotina</taxon>
        <taxon>Agaricomycetes</taxon>
        <taxon>Hymenochaetales</taxon>
        <taxon>Schizoporaceae</taxon>
        <taxon>Schizopora</taxon>
    </lineage>
</organism>
<name>A0A0H2R6M6_9AGAM</name>
<gene>
    <name evidence="1" type="ORF">SCHPADRAFT_669981</name>
</gene>
<sequence>MKTSSVSLKQMEDALILLTSLWESLDDTIQEAYDNNSRSAGLNLALLPEDVLVRIFEMYIEMCVMPDYDHYEVELRSPDVSPQIISLVCRRFREIVLHLPSAWQHISLNFPPHILCLHKERCSNPTLHISPTKNVPQMFAKMHIVIHPYYQWRELRMTFEHENYTRWYFKLLKPIIQTPFHALEFLSISNKLKPTESRGWNSPCLERKNANFLSSWRMPNLTHLELRNVLPMKPLQCENVTFLHLDIIPNAVERKLCTRDFQAFLQSMPKIQSLSAIIKIVYVFFDEDSLIEEPHSTLPILTALALQVVGPVPRIDKALGSFMALIDTRKLTRFSFGVNSGGEPRNPQAVPEDCLLTIFPTQSSDPQLGLPFERLEHFSIEMVDHRGAIPFDVFGRIFTLMPNVRHVSLTLPPTFEHCDFRYLVARQLGRCTETSAHSTG</sequence>
<keyword evidence="2" id="KW-1185">Reference proteome</keyword>
<dbReference type="EMBL" id="KQ086167">
    <property type="protein sequence ID" value="KLO07002.1"/>
    <property type="molecule type" value="Genomic_DNA"/>
</dbReference>
<reference evidence="1 2" key="1">
    <citation type="submission" date="2015-04" db="EMBL/GenBank/DDBJ databases">
        <title>Complete genome sequence of Schizopora paradoxa KUC8140, a cosmopolitan wood degrader in East Asia.</title>
        <authorList>
            <consortium name="DOE Joint Genome Institute"/>
            <person name="Min B."/>
            <person name="Park H."/>
            <person name="Jang Y."/>
            <person name="Kim J.-J."/>
            <person name="Kim K.H."/>
            <person name="Pangilinan J."/>
            <person name="Lipzen A."/>
            <person name="Riley R."/>
            <person name="Grigoriev I.V."/>
            <person name="Spatafora J.W."/>
            <person name="Choi I.-G."/>
        </authorList>
    </citation>
    <scope>NUCLEOTIDE SEQUENCE [LARGE SCALE GENOMIC DNA]</scope>
    <source>
        <strain evidence="1 2">KUC8140</strain>
    </source>
</reference>